<evidence type="ECO:0000256" key="3">
    <source>
        <dbReference type="ARBA" id="ARBA00011738"/>
    </source>
</evidence>
<dbReference type="Pfam" id="PF02875">
    <property type="entry name" value="Mur_ligase_C"/>
    <property type="match status" value="1"/>
</dbReference>
<sequence>MRILNRNVYVGPSQYARFPVIRLELDLDALEQWPTAKLGAAFIDGLLAALPGLAEHGCSYREPGGFVRRMREGEGTWLGHVLEHVAIELQNVAGEDVTFGKTRSIDDHPGVYSVVYEYAQREEGIAAGELALKLLDSLLPAELRSATDGSFDWEEERDGFIRYAQRRALGPSTASLVRAAEERGIPWLRLNEQSLVQLGHGKYQQRIQATVTGRTPHIAVELASDKEETNKILGSLGLPVPRQELVQSADAAWRAARRLGGPVVLKPYNGNHGRGITINVSAEDEVRAGFEAAREHSRSVIVETYLAGDDHRLLVVNGELIAATRRTPGHVVGDGTSTVAQLVEVVNSDPRRGVGHEKVLTKLKLDREAELMLERVGYTADSIPKADEVVPLRSTANLSTGGTATDVTDVIHPDNRAMAERAVRAVGLDVGGVDFLSTNIAESYKSIGGGICEVNAAPGFRMHIAPSEGTPRDAAGPVIDMLFPPGTPARVPIAAVTGTNGKTTTARMLAHIAKMAGYTPGLTTTDGVYIDGERTVEGDMTGPVSAQMVLRDPQIDLAVLETARGGLLRAGMGVAEVDVGAVINIASDHLGLKGIDTLEQLAEIKRIVIEVARDCAVLNADDPNVLKMSAYTDAKVICYVTMNPSHPLVREHIRAGGRACALEAGVNGHMITLYDKGSHIPLLWTHLIPATLEGRALHNVQNAMVASAMAFSMGIKLDAIRHGLRTFDTTFFQAPGRMNVYGEHPFKVLMDYGHNAHAVGVMADLAQRLDVSGRRIVVVAGPGDRRDEDLRDIAAAVAGRFDHYIARRDDGLRGRDGDEVPRIIAKALQAGGVAEADISVIPDEQQAVDAALRMAAPGDLVLVFADALTRTWKQIIRFKPDGDMPAAAPRAEVPALDTTLDEQLVAAMEGVVRDERGLRFEREESD</sequence>
<dbReference type="EC" id="6.3.2.29" evidence="5"/>
<proteinExistence type="inferred from homology"/>
<dbReference type="RefSeq" id="WP_143879903.1">
    <property type="nucleotide sequence ID" value="NZ_BAABLZ010000001.1"/>
</dbReference>
<name>A0A516V7E8_9GAMM</name>
<dbReference type="GO" id="GO:0005524">
    <property type="term" value="F:ATP binding"/>
    <property type="evidence" value="ECO:0007669"/>
    <property type="project" value="UniProtKB-UniRule"/>
</dbReference>
<dbReference type="InterPro" id="IPR004101">
    <property type="entry name" value="Mur_ligase_C"/>
</dbReference>
<accession>A0A516V7E8</accession>
<keyword evidence="16" id="KW-1185">Reference proteome</keyword>
<evidence type="ECO:0000256" key="9">
    <source>
        <dbReference type="ARBA" id="ARBA00022840"/>
    </source>
</evidence>
<dbReference type="PANTHER" id="PTHR23135:SF18">
    <property type="entry name" value="CYANOPHYCIN SYNTHETASE"/>
    <property type="match status" value="1"/>
</dbReference>
<dbReference type="EMBL" id="CP041742">
    <property type="protein sequence ID" value="QDQ74394.1"/>
    <property type="molecule type" value="Genomic_DNA"/>
</dbReference>
<feature type="domain" description="ATP-grasp" evidence="14">
    <location>
        <begin position="230"/>
        <end position="483"/>
    </location>
</feature>
<evidence type="ECO:0000256" key="6">
    <source>
        <dbReference type="ARBA" id="ARBA00022036"/>
    </source>
</evidence>
<evidence type="ECO:0000256" key="7">
    <source>
        <dbReference type="ARBA" id="ARBA00022598"/>
    </source>
</evidence>
<dbReference type="InterPro" id="IPR013815">
    <property type="entry name" value="ATP_grasp_subdomain_1"/>
</dbReference>
<dbReference type="OrthoDB" id="9803907at2"/>
<comment type="subunit">
    <text evidence="3">Homodimer.</text>
</comment>
<dbReference type="GO" id="GO:0046872">
    <property type="term" value="F:metal ion binding"/>
    <property type="evidence" value="ECO:0007669"/>
    <property type="project" value="InterPro"/>
</dbReference>
<organism evidence="15 16">
    <name type="scientific">Pseudoluteimonas lycopersici</name>
    <dbReference type="NCBI Taxonomy" id="1324796"/>
    <lineage>
        <taxon>Bacteria</taxon>
        <taxon>Pseudomonadati</taxon>
        <taxon>Pseudomonadota</taxon>
        <taxon>Gammaproteobacteria</taxon>
        <taxon>Lysobacterales</taxon>
        <taxon>Lysobacteraceae</taxon>
        <taxon>Pseudoluteimonas</taxon>
    </lineage>
</organism>
<evidence type="ECO:0000256" key="5">
    <source>
        <dbReference type="ARBA" id="ARBA00013005"/>
    </source>
</evidence>
<dbReference type="Gene3D" id="3.30.470.20">
    <property type="entry name" value="ATP-grasp fold, B domain"/>
    <property type="match status" value="1"/>
</dbReference>
<keyword evidence="7 15" id="KW-0436">Ligase</keyword>
<dbReference type="Proteomes" id="UP000315891">
    <property type="component" value="Chromosome"/>
</dbReference>
<dbReference type="Pfam" id="PF18921">
    <property type="entry name" value="Cyanophycin_syn"/>
    <property type="match status" value="1"/>
</dbReference>
<evidence type="ECO:0000259" key="14">
    <source>
        <dbReference type="PROSITE" id="PS50975"/>
    </source>
</evidence>
<keyword evidence="8 13" id="KW-0547">Nucleotide-binding</keyword>
<evidence type="ECO:0000256" key="1">
    <source>
        <dbReference type="ARBA" id="ARBA00003184"/>
    </source>
</evidence>
<evidence type="ECO:0000256" key="4">
    <source>
        <dbReference type="ARBA" id="ARBA00012968"/>
    </source>
</evidence>
<dbReference type="EC" id="6.3.2.30" evidence="4"/>
<comment type="catalytic activity">
    <reaction evidence="11">
        <text>[L-4-(L-arginin-2-N-yl)aspartate](n)-L-aspartate + L-arginine + ATP = [L-4-(L-arginin-2-N-yl)aspartate](n+1) + ADP + phosphate + H(+)</text>
        <dbReference type="Rhea" id="RHEA:23888"/>
        <dbReference type="Rhea" id="RHEA-COMP:13732"/>
        <dbReference type="Rhea" id="RHEA-COMP:13733"/>
        <dbReference type="ChEBI" id="CHEBI:15378"/>
        <dbReference type="ChEBI" id="CHEBI:30616"/>
        <dbReference type="ChEBI" id="CHEBI:32682"/>
        <dbReference type="ChEBI" id="CHEBI:43474"/>
        <dbReference type="ChEBI" id="CHEBI:137986"/>
        <dbReference type="ChEBI" id="CHEBI:137990"/>
        <dbReference type="ChEBI" id="CHEBI:456216"/>
        <dbReference type="EC" id="6.3.2.30"/>
    </reaction>
</comment>
<evidence type="ECO:0000256" key="2">
    <source>
        <dbReference type="ARBA" id="ARBA00009060"/>
    </source>
</evidence>
<dbReference type="Gene3D" id="3.40.1190.10">
    <property type="entry name" value="Mur-like, catalytic domain"/>
    <property type="match status" value="1"/>
</dbReference>
<dbReference type="SUPFAM" id="SSF53623">
    <property type="entry name" value="MurD-like peptide ligases, catalytic domain"/>
    <property type="match status" value="1"/>
</dbReference>
<dbReference type="InterPro" id="IPR011761">
    <property type="entry name" value="ATP-grasp"/>
</dbReference>
<dbReference type="Pfam" id="PF08245">
    <property type="entry name" value="Mur_ligase_M"/>
    <property type="match status" value="1"/>
</dbReference>
<dbReference type="GO" id="GO:0071161">
    <property type="term" value="F:cyanophycin synthetase activity (L-arginine-adding)"/>
    <property type="evidence" value="ECO:0007669"/>
    <property type="project" value="UniProtKB-EC"/>
</dbReference>
<gene>
    <name evidence="15" type="primary">cphA</name>
    <name evidence="15" type="ORF">FNZ56_11150</name>
</gene>
<comment type="catalytic activity">
    <reaction evidence="12">
        <text>[L-4-(L-arginin-2-N-yl)aspartate](n) + L-aspartate + ATP = [L-4-(L-arginin-2-N-yl)aspartate](n)-L-aspartate + ADP + phosphate + H(+)</text>
        <dbReference type="Rhea" id="RHEA:13277"/>
        <dbReference type="Rhea" id="RHEA-COMP:13728"/>
        <dbReference type="Rhea" id="RHEA-COMP:13733"/>
        <dbReference type="ChEBI" id="CHEBI:15378"/>
        <dbReference type="ChEBI" id="CHEBI:29991"/>
        <dbReference type="ChEBI" id="CHEBI:30616"/>
        <dbReference type="ChEBI" id="CHEBI:43474"/>
        <dbReference type="ChEBI" id="CHEBI:137986"/>
        <dbReference type="ChEBI" id="CHEBI:137990"/>
        <dbReference type="ChEBI" id="CHEBI:456216"/>
        <dbReference type="EC" id="6.3.2.29"/>
    </reaction>
</comment>
<reference evidence="15 16" key="1">
    <citation type="submission" date="2019-07" db="EMBL/GenBank/DDBJ databases">
        <title>Lysobacter weifangensis sp. nov., isolated from bensulfuron-methyl contaminated farmland soil.</title>
        <authorList>
            <person name="Zhao H."/>
        </authorList>
    </citation>
    <scope>NUCLEOTIDE SEQUENCE [LARGE SCALE GENOMIC DNA]</scope>
    <source>
        <strain evidence="15 16">CC-Bw-6</strain>
    </source>
</reference>
<dbReference type="Pfam" id="PF13549">
    <property type="entry name" value="ATP-grasp_5"/>
    <property type="match status" value="1"/>
</dbReference>
<dbReference type="GO" id="GO:0071160">
    <property type="term" value="F:cyanophycin synthetase activity (L-aspartate-adding)"/>
    <property type="evidence" value="ECO:0007669"/>
    <property type="project" value="UniProtKB-EC"/>
</dbReference>
<evidence type="ECO:0000313" key="15">
    <source>
        <dbReference type="EMBL" id="QDQ74394.1"/>
    </source>
</evidence>
<dbReference type="InterPro" id="IPR013221">
    <property type="entry name" value="Mur_ligase_cen"/>
</dbReference>
<dbReference type="AlphaFoldDB" id="A0A516V7E8"/>
<protein>
    <recommendedName>
        <fullName evidence="6">Cyanophycin synthetase</fullName>
        <ecNumber evidence="5">6.3.2.29</ecNumber>
        <ecNumber evidence="4">6.3.2.30</ecNumber>
    </recommendedName>
    <alternativeName>
        <fullName evidence="10">Cyanophycin synthase</fullName>
    </alternativeName>
</protein>
<comment type="similarity">
    <text evidence="2">In the C-terminal section; belongs to the MurCDEF family.</text>
</comment>
<dbReference type="NCBIfam" id="NF010623">
    <property type="entry name" value="PRK14016.1"/>
    <property type="match status" value="1"/>
</dbReference>
<keyword evidence="9 13" id="KW-0067">ATP-binding</keyword>
<dbReference type="Gene3D" id="3.90.190.20">
    <property type="entry name" value="Mur ligase, C-terminal domain"/>
    <property type="match status" value="1"/>
</dbReference>
<dbReference type="PROSITE" id="PS50975">
    <property type="entry name" value="ATP_GRASP"/>
    <property type="match status" value="1"/>
</dbReference>
<evidence type="ECO:0000256" key="10">
    <source>
        <dbReference type="ARBA" id="ARBA00031353"/>
    </source>
</evidence>
<evidence type="ECO:0000256" key="8">
    <source>
        <dbReference type="ARBA" id="ARBA00022741"/>
    </source>
</evidence>
<dbReference type="SUPFAM" id="SSF53244">
    <property type="entry name" value="MurD-like peptide ligases, peptide-binding domain"/>
    <property type="match status" value="1"/>
</dbReference>
<evidence type="ECO:0000313" key="16">
    <source>
        <dbReference type="Proteomes" id="UP000315891"/>
    </source>
</evidence>
<evidence type="ECO:0000256" key="12">
    <source>
        <dbReference type="ARBA" id="ARBA00048425"/>
    </source>
</evidence>
<dbReference type="InterPro" id="IPR036565">
    <property type="entry name" value="Mur-like_cat_sf"/>
</dbReference>
<evidence type="ECO:0000256" key="11">
    <source>
        <dbReference type="ARBA" id="ARBA00048094"/>
    </source>
</evidence>
<evidence type="ECO:0000256" key="13">
    <source>
        <dbReference type="PROSITE-ProRule" id="PRU00409"/>
    </source>
</evidence>
<dbReference type="InterPro" id="IPR011810">
    <property type="entry name" value="Cya_phycin_syn"/>
</dbReference>
<dbReference type="InterPro" id="IPR036615">
    <property type="entry name" value="Mur_ligase_C_dom_sf"/>
</dbReference>
<dbReference type="PANTHER" id="PTHR23135">
    <property type="entry name" value="MUR LIGASE FAMILY MEMBER"/>
    <property type="match status" value="1"/>
</dbReference>
<dbReference type="SUPFAM" id="SSF56059">
    <property type="entry name" value="Glutathione synthetase ATP-binding domain-like"/>
    <property type="match status" value="1"/>
</dbReference>
<dbReference type="Gene3D" id="3.30.1490.20">
    <property type="entry name" value="ATP-grasp fold, A domain"/>
    <property type="match status" value="1"/>
</dbReference>
<comment type="function">
    <text evidence="1">Catalyzes the ATP-dependent polymerization of arginine and aspartate to multi-L-arginyl-poly-L-aspartic acid (cyanophycin; a water-insoluble reserve polymer).</text>
</comment>
<dbReference type="NCBIfam" id="TIGR02068">
    <property type="entry name" value="cya_phycin_syn"/>
    <property type="match status" value="1"/>
</dbReference>
<dbReference type="InterPro" id="IPR044019">
    <property type="entry name" value="Cyanophycin_syn_N"/>
</dbReference>